<dbReference type="GO" id="GO:0140673">
    <property type="term" value="P:transcription elongation-coupled chromatin remodeling"/>
    <property type="evidence" value="ECO:0007669"/>
    <property type="project" value="InterPro"/>
</dbReference>
<dbReference type="InterPro" id="IPR037027">
    <property type="entry name" value="YqgF/RNaseH-like_dom_sf"/>
</dbReference>
<comment type="caution">
    <text evidence="10">The sequence shown here is derived from an EMBL/GenBank/DDBJ whole genome shotgun (WGS) entry which is preliminary data.</text>
</comment>
<feature type="compositionally biased region" description="Acidic residues" evidence="5">
    <location>
        <begin position="249"/>
        <end position="271"/>
    </location>
</feature>
<dbReference type="GO" id="GO:0008023">
    <property type="term" value="C:transcription elongation factor complex"/>
    <property type="evidence" value="ECO:0007669"/>
    <property type="project" value="TreeGrafter"/>
</dbReference>
<comment type="similarity">
    <text evidence="2">Belongs to the SPT6 family.</text>
</comment>
<evidence type="ECO:0000313" key="11">
    <source>
        <dbReference type="Proteomes" id="UP000075714"/>
    </source>
</evidence>
<dbReference type="Pfam" id="PF14632">
    <property type="entry name" value="SPT6_acidic"/>
    <property type="match status" value="1"/>
</dbReference>
<feature type="region of interest" description="Disordered" evidence="5">
    <location>
        <begin position="547"/>
        <end position="568"/>
    </location>
</feature>
<dbReference type="Pfam" id="PF14633">
    <property type="entry name" value="SH2_2"/>
    <property type="match status" value="1"/>
</dbReference>
<dbReference type="Gene3D" id="3.30.505.10">
    <property type="entry name" value="SH2 domain"/>
    <property type="match status" value="1"/>
</dbReference>
<dbReference type="InterPro" id="IPR023319">
    <property type="entry name" value="Tex-like_HTH_dom_sf"/>
</dbReference>
<evidence type="ECO:0000256" key="4">
    <source>
        <dbReference type="ARBA" id="ARBA00023242"/>
    </source>
</evidence>
<dbReference type="InterPro" id="IPR035420">
    <property type="entry name" value="Spt6_SH2"/>
</dbReference>
<dbReference type="InterPro" id="IPR012337">
    <property type="entry name" value="RNaseH-like_sf"/>
</dbReference>
<feature type="compositionally biased region" description="Acidic residues" evidence="5">
    <location>
        <begin position="21"/>
        <end position="30"/>
    </location>
</feature>
<feature type="compositionally biased region" description="Acidic residues" evidence="5">
    <location>
        <begin position="150"/>
        <end position="160"/>
    </location>
</feature>
<evidence type="ECO:0000259" key="9">
    <source>
        <dbReference type="Pfam" id="PF17674"/>
    </source>
</evidence>
<evidence type="ECO:0000256" key="5">
    <source>
        <dbReference type="SAM" id="MobiDB-lite"/>
    </source>
</evidence>
<evidence type="ECO:0000259" key="7">
    <source>
        <dbReference type="Pfam" id="PF14633"/>
    </source>
</evidence>
<dbReference type="InterPro" id="IPR028083">
    <property type="entry name" value="Spt6_acidic_N_dom"/>
</dbReference>
<comment type="subcellular location">
    <subcellularLocation>
        <location evidence="1">Nucleus</location>
    </subcellularLocation>
</comment>
<name>A0A150GIX0_GONPE</name>
<evidence type="ECO:0000256" key="1">
    <source>
        <dbReference type="ARBA" id="ARBA00004123"/>
    </source>
</evidence>
<dbReference type="GO" id="GO:0031491">
    <property type="term" value="F:nucleosome binding"/>
    <property type="evidence" value="ECO:0007669"/>
    <property type="project" value="TreeGrafter"/>
</dbReference>
<feature type="region of interest" description="Disordered" evidence="5">
    <location>
        <begin position="1493"/>
        <end position="1532"/>
    </location>
</feature>
<dbReference type="SUPFAM" id="SSF158832">
    <property type="entry name" value="Tex N-terminal region-like"/>
    <property type="match status" value="1"/>
</dbReference>
<dbReference type="Gene3D" id="1.10.10.650">
    <property type="entry name" value="RuvA domain 2-like"/>
    <property type="match status" value="1"/>
</dbReference>
<evidence type="ECO:0000256" key="3">
    <source>
        <dbReference type="ARBA" id="ARBA00023163"/>
    </source>
</evidence>
<sequence>MSDNEDDARVEEAVEGNQEAAAEEGGEDGEGGAAALVEGEADDEEDEAEYQDSSEEDEDEEQNEYEADGFIVDDADEEVEEEEEKREAPRRRRKKKRERELRLDDEDYDLLEENQVQGIRRPTGRKRLKSKAEDARKANDAADIQKELFGYEELEDEVDDAGGREERREDQGADDFDDLDEQDEMADFIVEGDDTAPRRRHKRRTAAIPGVSSRAMQDAFDIFGDVDALMDMYEAARLRPRPGAAGQGAEEEGLGEGEEDEFEGEEEDEAAAEAKRQRRQQKQRAKTYEQAMKASLHRDTRNGMPVMDPEQLARAHLRPEDQEIKDRDMPERLQELLASEGGAAALAGVDLDAAAEWVYRSMRDANTPEWQLLARGVEEVLTQFFERHEEVPLVAMYRKELAGPLLAMAPDDVPSVTTQDELERQRGRRHKSHYDQGFVQPHHRRIRRWAVLWAVFDEALKYRSLTRRVDRLSAALTRSRDLLQVAQTEADAASDKADQLEYDLRALDECADALRAASTSEAVTDVQARANLVLSSYPEVQMTALSIASGNQGNGRGTGAPTTRRPNRGAANRMLRLPAVQNLVADFCLPPAEFLANLSEAGHGGLTNEPPTPPGAPKEYALAARLRKKPVSKFGGSDLMLRLDCASKERMTTLRVHLEGAQQERLVSEVAELYQTSDRGQVAQQWNTLRREVIRAALEDTLLPAFRNACHQKLLAEAREVARRMYADALWQVASAGPLRLPLADSEDEFLAHPRLCIVVYGNQELNPATGHPNNTAVVFLNELGNLVDFFFAGQLSGQIRRSGQGAGAVFTDPAKSKDAARIREKLLEHLPHAVLVGMSAPACRQLHEDLRNITDSLLEHSADALQDHETRGIYCYPVEERLAKLWEDSGASRKELREHAPLVRRAVGLGRAALDPLSVLAALCGPDLEILSLQVYDMQDALTNDEKEAVVKRVMVTATAQVGVDVNMACNVAWRSELLQFVPGLGPRKAAALLAALGRNRNKAESRSMLYKDLGVLGKVVFRNAGPYLRVLKVPGIQHLENLSFRTLDATRISPENYRLAIQLAQAAAGGGDAEEALEKREKIEGHDLEAFMTEARLTGPPATPGLATLIDVVAELVCPCLELRPPWAELTPKKVFLLCNNETEDSLQPGRIVDVKITYVTRDALKVVLINSGTEGMVRAEDVSTAAAAGGARVGGPEWQERMRSRLQTVAKARILSLEEQPDASGEGKRFVVILSTKSSVVNDEEGLYERQLLKEREPHYVLDLTYCGMGTVQYEDLDQASRGAGGVVAEFVEPLVANCGAVTGHRKYVDAAQAMVEERVRQERQKNPTSSVYYLTVQKGATFYIVFCYASSVHREPFHATPRGFYFRSRTFSQLEHLLDVFKKNPVDKARRANASHRPDQLGYQAPTGALPQMRTGIQPQGGNQYGPGGGGGAAGGYGAGAYGGQPQQQPYYGGGAGGGGGYPPQQAYGGGPGMYGGGPAGGGAPPYGGGAAGGGAYPGPPGGYGGGGGGGGQYGQYGPGGGGGYRQW</sequence>
<feature type="domain" description="Spt6 acidic N-terminal" evidence="6">
    <location>
        <begin position="52"/>
        <end position="133"/>
    </location>
</feature>
<feature type="domain" description="Transcription elongation factor Spt6 helix-hairpin-helix motif" evidence="8">
    <location>
        <begin position="930"/>
        <end position="1031"/>
    </location>
</feature>
<keyword evidence="3" id="KW-0804">Transcription</keyword>
<dbReference type="Gene3D" id="2.40.50.140">
    <property type="entry name" value="Nucleic acid-binding proteins"/>
    <property type="match status" value="1"/>
</dbReference>
<dbReference type="InterPro" id="IPR041692">
    <property type="entry name" value="HHH_9"/>
</dbReference>
<dbReference type="Proteomes" id="UP000075714">
    <property type="component" value="Unassembled WGS sequence"/>
</dbReference>
<feature type="region of interest" description="Disordered" evidence="5">
    <location>
        <begin position="241"/>
        <end position="288"/>
    </location>
</feature>
<dbReference type="InterPro" id="IPR023323">
    <property type="entry name" value="Tex-like_dom_sf"/>
</dbReference>
<gene>
    <name evidence="10" type="ORF">GPECTOR_20g593</name>
</gene>
<evidence type="ECO:0000259" key="8">
    <source>
        <dbReference type="Pfam" id="PF14635"/>
    </source>
</evidence>
<feature type="compositionally biased region" description="Acidic residues" evidence="5">
    <location>
        <begin position="103"/>
        <end position="112"/>
    </location>
</feature>
<dbReference type="SUPFAM" id="SSF47781">
    <property type="entry name" value="RuvA domain 2-like"/>
    <property type="match status" value="1"/>
</dbReference>
<feature type="domain" description="Spt6 SH2" evidence="7">
    <location>
        <begin position="1273"/>
        <end position="1387"/>
    </location>
</feature>
<dbReference type="Gene3D" id="3.30.420.140">
    <property type="entry name" value="YqgF/RNase H-like domain"/>
    <property type="match status" value="1"/>
</dbReference>
<dbReference type="Gene3D" id="1.10.3500.10">
    <property type="entry name" value="Tex N-terminal region-like"/>
    <property type="match status" value="1"/>
</dbReference>
<feature type="compositionally biased region" description="Acidic residues" evidence="5">
    <location>
        <begin position="172"/>
        <end position="194"/>
    </location>
</feature>
<feature type="domain" description="HHH" evidence="9">
    <location>
        <begin position="1048"/>
        <end position="1126"/>
    </location>
</feature>
<evidence type="ECO:0008006" key="12">
    <source>
        <dbReference type="Google" id="ProtNLM"/>
    </source>
</evidence>
<dbReference type="OrthoDB" id="995477at2759"/>
<keyword evidence="11" id="KW-1185">Reference proteome</keyword>
<dbReference type="STRING" id="33097.A0A150GIX0"/>
<dbReference type="GO" id="GO:0034728">
    <property type="term" value="P:nucleosome organization"/>
    <property type="evidence" value="ECO:0007669"/>
    <property type="project" value="TreeGrafter"/>
</dbReference>
<feature type="region of interest" description="Disordered" evidence="5">
    <location>
        <begin position="1"/>
        <end position="211"/>
    </location>
</feature>
<dbReference type="SUPFAM" id="SSF53098">
    <property type="entry name" value="Ribonuclease H-like"/>
    <property type="match status" value="1"/>
</dbReference>
<dbReference type="EMBL" id="LSYV01000021">
    <property type="protein sequence ID" value="KXZ49736.1"/>
    <property type="molecule type" value="Genomic_DNA"/>
</dbReference>
<feature type="compositionally biased region" description="Acidic residues" evidence="5">
    <location>
        <begin position="39"/>
        <end position="84"/>
    </location>
</feature>
<evidence type="ECO:0000259" key="6">
    <source>
        <dbReference type="Pfam" id="PF14632"/>
    </source>
</evidence>
<dbReference type="Pfam" id="PF17674">
    <property type="entry name" value="HHH_9"/>
    <property type="match status" value="1"/>
</dbReference>
<dbReference type="InterPro" id="IPR032706">
    <property type="entry name" value="Spt6_HHH"/>
</dbReference>
<dbReference type="InterPro" id="IPR012340">
    <property type="entry name" value="NA-bd_OB-fold"/>
</dbReference>
<organism evidence="10 11">
    <name type="scientific">Gonium pectorale</name>
    <name type="common">Green alga</name>
    <dbReference type="NCBI Taxonomy" id="33097"/>
    <lineage>
        <taxon>Eukaryota</taxon>
        <taxon>Viridiplantae</taxon>
        <taxon>Chlorophyta</taxon>
        <taxon>core chlorophytes</taxon>
        <taxon>Chlorophyceae</taxon>
        <taxon>CS clade</taxon>
        <taxon>Chlamydomonadales</taxon>
        <taxon>Volvocaceae</taxon>
        <taxon>Gonium</taxon>
    </lineage>
</organism>
<dbReference type="Pfam" id="PF14635">
    <property type="entry name" value="HHH_7"/>
    <property type="match status" value="1"/>
</dbReference>
<keyword evidence="4" id="KW-0539">Nucleus</keyword>
<accession>A0A150GIX0</accession>
<dbReference type="Gene3D" id="1.10.150.850">
    <property type="entry name" value="Spt6, helix-hairpin-helix domain"/>
    <property type="match status" value="1"/>
</dbReference>
<dbReference type="InterPro" id="IPR036860">
    <property type="entry name" value="SH2_dom_sf"/>
</dbReference>
<feature type="compositionally biased region" description="Basic and acidic residues" evidence="5">
    <location>
        <begin position="161"/>
        <end position="171"/>
    </location>
</feature>
<dbReference type="InterPro" id="IPR017072">
    <property type="entry name" value="TF_Spt6"/>
</dbReference>
<dbReference type="PANTHER" id="PTHR10145">
    <property type="entry name" value="TRANSCRIPTION ELONGATION FACTOR SPT6"/>
    <property type="match status" value="1"/>
</dbReference>
<evidence type="ECO:0000256" key="2">
    <source>
        <dbReference type="ARBA" id="ARBA00009253"/>
    </source>
</evidence>
<feature type="compositionally biased region" description="Basic and acidic residues" evidence="5">
    <location>
        <begin position="130"/>
        <end position="146"/>
    </location>
</feature>
<evidence type="ECO:0000313" key="10">
    <source>
        <dbReference type="EMBL" id="KXZ49736.1"/>
    </source>
</evidence>
<feature type="compositionally biased region" description="Basic residues" evidence="5">
    <location>
        <begin position="276"/>
        <end position="285"/>
    </location>
</feature>
<protein>
    <recommendedName>
        <fullName evidence="12">S1 motif domain-containing protein</fullName>
    </recommendedName>
</protein>
<dbReference type="PANTHER" id="PTHR10145:SF6">
    <property type="entry name" value="TRANSCRIPTION ELONGATION FACTOR SPT6"/>
    <property type="match status" value="1"/>
</dbReference>
<feature type="compositionally biased region" description="Basic residues" evidence="5">
    <location>
        <begin position="88"/>
        <end position="97"/>
    </location>
</feature>
<dbReference type="GO" id="GO:0042393">
    <property type="term" value="F:histone binding"/>
    <property type="evidence" value="ECO:0007669"/>
    <property type="project" value="TreeGrafter"/>
</dbReference>
<dbReference type="InterPro" id="IPR010994">
    <property type="entry name" value="RuvA_2-like"/>
</dbReference>
<reference evidence="11" key="1">
    <citation type="journal article" date="2016" name="Nat. Commun.">
        <title>The Gonium pectorale genome demonstrates co-option of cell cycle regulation during the evolution of multicellularity.</title>
        <authorList>
            <person name="Hanschen E.R."/>
            <person name="Marriage T.N."/>
            <person name="Ferris P.J."/>
            <person name="Hamaji T."/>
            <person name="Toyoda A."/>
            <person name="Fujiyama A."/>
            <person name="Neme R."/>
            <person name="Noguchi H."/>
            <person name="Minakuchi Y."/>
            <person name="Suzuki M."/>
            <person name="Kawai-Toyooka H."/>
            <person name="Smith D.R."/>
            <person name="Sparks H."/>
            <person name="Anderson J."/>
            <person name="Bakaric R."/>
            <person name="Luria V."/>
            <person name="Karger A."/>
            <person name="Kirschner M.W."/>
            <person name="Durand P.M."/>
            <person name="Michod R.E."/>
            <person name="Nozaki H."/>
            <person name="Olson B.J."/>
        </authorList>
    </citation>
    <scope>NUCLEOTIDE SEQUENCE [LARGE SCALE GENOMIC DNA]</scope>
    <source>
        <strain evidence="11">NIES-2863</strain>
    </source>
</reference>
<proteinExistence type="inferred from homology"/>